<keyword evidence="3" id="KW-0653">Protein transport</keyword>
<accession>A0A1B0BQT7</accession>
<dbReference type="EMBL" id="JXJN01018777">
    <property type="status" value="NOT_ANNOTATED_CDS"/>
    <property type="molecule type" value="Genomic_DNA"/>
</dbReference>
<comment type="similarity">
    <text evidence="1 3">Belongs to the VPS51 family.</text>
</comment>
<keyword evidence="5" id="KW-1185">Reference proteome</keyword>
<comment type="subunit">
    <text evidence="3">Component of the Golgi-associated retrograde protein (GARP) complex.</text>
</comment>
<evidence type="ECO:0000256" key="2">
    <source>
        <dbReference type="ARBA" id="ARBA00016122"/>
    </source>
</evidence>
<dbReference type="Proteomes" id="UP000092460">
    <property type="component" value="Unassembled WGS sequence"/>
</dbReference>
<dbReference type="GO" id="GO:0007041">
    <property type="term" value="P:lysosomal transport"/>
    <property type="evidence" value="ECO:0007669"/>
    <property type="project" value="TreeGrafter"/>
</dbReference>
<dbReference type="GO" id="GO:0042147">
    <property type="term" value="P:retrograde transport, endosome to Golgi"/>
    <property type="evidence" value="ECO:0007669"/>
    <property type="project" value="UniProtKB-UniRule"/>
</dbReference>
<evidence type="ECO:0000256" key="3">
    <source>
        <dbReference type="RuleBase" id="RU368010"/>
    </source>
</evidence>
<dbReference type="EMBL" id="JXJN01018778">
    <property type="status" value="NOT_ANNOTATED_CDS"/>
    <property type="molecule type" value="Genomic_DNA"/>
</dbReference>
<keyword evidence="3" id="KW-0813">Transport</keyword>
<sequence>MRREEWGIYYGKGFLSMQKSVDQSLSSARLSLVSAKSDSTTGSSLNDLITNLYGSLIEKLKGILQDLLVFLQTEWSFNIKSGSSSPNLLLVLSCLEMEQNGIHVLVSKLITSSKICLLIDLLTLSPITLIDEIDSENNATLTHATEVCSEMRETAQALLDTFVRLQGLNISQMLRKSCSSGNEACYTIILELHELHELHEASSDSSRKTLFRNLTNSEQQFRSSWSNYTPLQLQPSYLSYTHCLVSEKIDICSSVEFSKVSIVIGIIKISLKLLLLVNDLQTLLLESVQLRTFIKFGLQQIQVDTHYLQMNLWRFVKNEHLLNFLREEILVSAVRRCLESTLMQPNAAEIICERD</sequence>
<dbReference type="GO" id="GO:0048193">
    <property type="term" value="P:Golgi vesicle transport"/>
    <property type="evidence" value="ECO:0007669"/>
    <property type="project" value="TreeGrafter"/>
</dbReference>
<dbReference type="GO" id="GO:0000938">
    <property type="term" value="C:GARP complex"/>
    <property type="evidence" value="ECO:0007669"/>
    <property type="project" value="UniProtKB-UniRule"/>
</dbReference>
<comment type="function">
    <text evidence="3">Acts as component of the GARP complex that is involved in retrograde transport from early and late endosomes to the trans-Golgi network (TGN).</text>
</comment>
<dbReference type="EnsemblMetazoa" id="GPPI037706-RA">
    <property type="protein sequence ID" value="GPPI037706-PA"/>
    <property type="gene ID" value="GPPI037706"/>
</dbReference>
<keyword evidence="3" id="KW-0333">Golgi apparatus</keyword>
<dbReference type="GO" id="GO:0007030">
    <property type="term" value="P:Golgi organization"/>
    <property type="evidence" value="ECO:0007669"/>
    <property type="project" value="UniProtKB-UniRule"/>
</dbReference>
<dbReference type="PANTHER" id="PTHR15954:SF4">
    <property type="entry name" value="VACUOLAR PROTEIN SORTING-ASSOCIATED PROTEIN 51 HOMOLOG"/>
    <property type="match status" value="1"/>
</dbReference>
<dbReference type="AlphaFoldDB" id="A0A1B0BQT7"/>
<protein>
    <recommendedName>
        <fullName evidence="2 3">Vacuolar protein sorting-associated protein 51 homolog</fullName>
    </recommendedName>
</protein>
<dbReference type="GO" id="GO:0016020">
    <property type="term" value="C:membrane"/>
    <property type="evidence" value="ECO:0007669"/>
    <property type="project" value="TreeGrafter"/>
</dbReference>
<keyword evidence="3" id="KW-0445">Lipid transport</keyword>
<dbReference type="GO" id="GO:0015031">
    <property type="term" value="P:protein transport"/>
    <property type="evidence" value="ECO:0007669"/>
    <property type="project" value="UniProtKB-UniRule"/>
</dbReference>
<evidence type="ECO:0000313" key="4">
    <source>
        <dbReference type="EnsemblMetazoa" id="GPPI037706-PA"/>
    </source>
</evidence>
<reference evidence="5" key="1">
    <citation type="submission" date="2015-01" db="EMBL/GenBank/DDBJ databases">
        <authorList>
            <person name="Aksoy S."/>
            <person name="Warren W."/>
            <person name="Wilson R.K."/>
        </authorList>
    </citation>
    <scope>NUCLEOTIDE SEQUENCE [LARGE SCALE GENOMIC DNA]</scope>
    <source>
        <strain evidence="5">IAEA</strain>
    </source>
</reference>
<dbReference type="STRING" id="67801.A0A1B0BQT7"/>
<evidence type="ECO:0000313" key="5">
    <source>
        <dbReference type="Proteomes" id="UP000092460"/>
    </source>
</evidence>
<reference evidence="4" key="2">
    <citation type="submission" date="2020-05" db="UniProtKB">
        <authorList>
            <consortium name="EnsemblMetazoa"/>
        </authorList>
    </citation>
    <scope>IDENTIFICATION</scope>
    <source>
        <strain evidence="4">IAEA</strain>
    </source>
</reference>
<name>A0A1B0BQT7_9MUSC</name>
<dbReference type="GO" id="GO:0006869">
    <property type="term" value="P:lipid transport"/>
    <property type="evidence" value="ECO:0007669"/>
    <property type="project" value="UniProtKB-UniRule"/>
</dbReference>
<dbReference type="InterPro" id="IPR014812">
    <property type="entry name" value="Vps51"/>
</dbReference>
<dbReference type="PANTHER" id="PTHR15954">
    <property type="entry name" value="VACUOLAR PROTEIN SORTING-ASSOCIATED PROTEIN 51 HOMOLOG"/>
    <property type="match status" value="1"/>
</dbReference>
<comment type="subcellular location">
    <subcellularLocation>
        <location evidence="3">Golgi apparatus</location>
        <location evidence="3">trans-Golgi network</location>
    </subcellularLocation>
</comment>
<dbReference type="VEuPathDB" id="VectorBase:GPPI037706"/>
<dbReference type="GO" id="GO:0005829">
    <property type="term" value="C:cytosol"/>
    <property type="evidence" value="ECO:0007669"/>
    <property type="project" value="GOC"/>
</dbReference>
<evidence type="ECO:0000256" key="1">
    <source>
        <dbReference type="ARBA" id="ARBA00006080"/>
    </source>
</evidence>
<dbReference type="EMBL" id="JXJN01018776">
    <property type="status" value="NOT_ANNOTATED_CDS"/>
    <property type="molecule type" value="Genomic_DNA"/>
</dbReference>
<organism evidence="4 5">
    <name type="scientific">Glossina palpalis gambiensis</name>
    <dbReference type="NCBI Taxonomy" id="67801"/>
    <lineage>
        <taxon>Eukaryota</taxon>
        <taxon>Metazoa</taxon>
        <taxon>Ecdysozoa</taxon>
        <taxon>Arthropoda</taxon>
        <taxon>Hexapoda</taxon>
        <taxon>Insecta</taxon>
        <taxon>Pterygota</taxon>
        <taxon>Neoptera</taxon>
        <taxon>Endopterygota</taxon>
        <taxon>Diptera</taxon>
        <taxon>Brachycera</taxon>
        <taxon>Muscomorpha</taxon>
        <taxon>Hippoboscoidea</taxon>
        <taxon>Glossinidae</taxon>
        <taxon>Glossina</taxon>
    </lineage>
</organism>
<proteinExistence type="inferred from homology"/>
<dbReference type="GO" id="GO:1990745">
    <property type="term" value="C:EARP complex"/>
    <property type="evidence" value="ECO:0007669"/>
    <property type="project" value="TreeGrafter"/>
</dbReference>
<dbReference type="GO" id="GO:0032456">
    <property type="term" value="P:endocytic recycling"/>
    <property type="evidence" value="ECO:0007669"/>
    <property type="project" value="TreeGrafter"/>
</dbReference>